<dbReference type="InterPro" id="IPR007627">
    <property type="entry name" value="RNA_pol_sigma70_r2"/>
</dbReference>
<evidence type="ECO:0000313" key="9">
    <source>
        <dbReference type="Proteomes" id="UP000032431"/>
    </source>
</evidence>
<dbReference type="InterPro" id="IPR000943">
    <property type="entry name" value="RNA_pol_sigma70"/>
</dbReference>
<dbReference type="PRINTS" id="PR00046">
    <property type="entry name" value="SIGMA70FCT"/>
</dbReference>
<evidence type="ECO:0000313" key="8">
    <source>
        <dbReference type="EMBL" id="CDZ24136.1"/>
    </source>
</evidence>
<dbReference type="GO" id="GO:0016987">
    <property type="term" value="F:sigma factor activity"/>
    <property type="evidence" value="ECO:0007669"/>
    <property type="project" value="UniProtKB-KW"/>
</dbReference>
<dbReference type="CDD" id="cd06171">
    <property type="entry name" value="Sigma70_r4"/>
    <property type="match status" value="1"/>
</dbReference>
<dbReference type="PATRIC" id="fig|29343.3.peg.1075"/>
<evidence type="ECO:0000259" key="6">
    <source>
        <dbReference type="Pfam" id="PF04542"/>
    </source>
</evidence>
<proteinExistence type="predicted"/>
<dbReference type="KEGG" id="ccel:CCDG5_1019"/>
<dbReference type="Gene3D" id="1.10.10.10">
    <property type="entry name" value="Winged helix-like DNA-binding domain superfamily/Winged helix DNA-binding domain"/>
    <property type="match status" value="2"/>
</dbReference>
<dbReference type="Pfam" id="PF04545">
    <property type="entry name" value="Sigma70_r4"/>
    <property type="match status" value="1"/>
</dbReference>
<feature type="domain" description="RNA polymerase sigma-70 region 4" evidence="7">
    <location>
        <begin position="195"/>
        <end position="243"/>
    </location>
</feature>
<dbReference type="Proteomes" id="UP000032431">
    <property type="component" value="Chromosome I"/>
</dbReference>
<dbReference type="GO" id="GO:0003677">
    <property type="term" value="F:DNA binding"/>
    <property type="evidence" value="ECO:0007669"/>
    <property type="project" value="UniProtKB-KW"/>
</dbReference>
<evidence type="ECO:0000259" key="5">
    <source>
        <dbReference type="Pfam" id="PF04539"/>
    </source>
</evidence>
<dbReference type="PANTHER" id="PTHR30385">
    <property type="entry name" value="SIGMA FACTOR F FLAGELLAR"/>
    <property type="match status" value="1"/>
</dbReference>
<gene>
    <name evidence="8" type="ORF">CCDG5_1019</name>
</gene>
<dbReference type="HOGENOM" id="CLU_014793_8_5_9"/>
<evidence type="ECO:0000256" key="1">
    <source>
        <dbReference type="ARBA" id="ARBA00023015"/>
    </source>
</evidence>
<name>A0A078KKC7_9FIRM</name>
<dbReference type="OrthoDB" id="9809557at2"/>
<organism evidence="8 9">
    <name type="scientific">[Clostridium] cellulosi</name>
    <dbReference type="NCBI Taxonomy" id="29343"/>
    <lineage>
        <taxon>Bacteria</taxon>
        <taxon>Bacillati</taxon>
        <taxon>Bacillota</taxon>
        <taxon>Clostridia</taxon>
        <taxon>Eubacteriales</taxon>
        <taxon>Oscillospiraceae</taxon>
        <taxon>Oscillospiraceae incertae sedis</taxon>
    </lineage>
</organism>
<dbReference type="Gene3D" id="1.20.120.1810">
    <property type="match status" value="1"/>
</dbReference>
<dbReference type="InterPro" id="IPR014284">
    <property type="entry name" value="RNA_pol_sigma-70_dom"/>
</dbReference>
<keyword evidence="1" id="KW-0805">Transcription regulation</keyword>
<dbReference type="InterPro" id="IPR036388">
    <property type="entry name" value="WH-like_DNA-bd_sf"/>
</dbReference>
<reference evidence="9" key="1">
    <citation type="submission" date="2014-07" db="EMBL/GenBank/DDBJ databases">
        <authorList>
            <person name="Wibberg D."/>
        </authorList>
    </citation>
    <scope>NUCLEOTIDE SEQUENCE [LARGE SCALE GENOMIC DNA]</scope>
    <source>
        <strain evidence="9">DG5</strain>
    </source>
</reference>
<dbReference type="AlphaFoldDB" id="A0A078KKC7"/>
<dbReference type="SUPFAM" id="SSF88946">
    <property type="entry name" value="Sigma2 domain of RNA polymerase sigma factors"/>
    <property type="match status" value="1"/>
</dbReference>
<keyword evidence="2" id="KW-0731">Sigma factor</keyword>
<protein>
    <submittedName>
        <fullName evidence="8">Sigma-B/F/G subfamily RNA polymerase sigma-28 factor</fullName>
    </submittedName>
</protein>
<dbReference type="Pfam" id="PF04539">
    <property type="entry name" value="Sigma70_r3"/>
    <property type="match status" value="1"/>
</dbReference>
<dbReference type="Pfam" id="PF04542">
    <property type="entry name" value="Sigma70_r2"/>
    <property type="match status" value="1"/>
</dbReference>
<evidence type="ECO:0000259" key="7">
    <source>
        <dbReference type="Pfam" id="PF04545"/>
    </source>
</evidence>
<dbReference type="STRING" id="29343.CCDG5_1019"/>
<evidence type="ECO:0000256" key="4">
    <source>
        <dbReference type="ARBA" id="ARBA00023163"/>
    </source>
</evidence>
<dbReference type="NCBIfam" id="TIGR02937">
    <property type="entry name" value="sigma70-ECF"/>
    <property type="match status" value="1"/>
</dbReference>
<keyword evidence="9" id="KW-1185">Reference proteome</keyword>
<evidence type="ECO:0000256" key="3">
    <source>
        <dbReference type="ARBA" id="ARBA00023125"/>
    </source>
</evidence>
<dbReference type="EMBL" id="LM995447">
    <property type="protein sequence ID" value="CDZ24136.1"/>
    <property type="molecule type" value="Genomic_DNA"/>
</dbReference>
<feature type="domain" description="RNA polymerase sigma-70 region 3" evidence="5">
    <location>
        <begin position="116"/>
        <end position="171"/>
    </location>
</feature>
<dbReference type="PANTHER" id="PTHR30385:SF4">
    <property type="entry name" value="RNA POLYMERASE SIGMA-E FACTOR"/>
    <property type="match status" value="1"/>
</dbReference>
<sequence>MPITESFPKTQKGGTSKEYYELLKRATNGDSAAQTAVIERNLGLVHAAARRFAGRGIEYDDLYQAGCMGLVKAVLGFDLSRGVQFSTYAVPVIMGEMRRLFRDDGPIKVSRTLKEQSLKAVRTREKLSLKLGREPTIGEISSELGMDPAETAQALEACAAPVSLTVDEDGEDIQADIPVESGEDALVDRLMLKDALGHLDVKDRQLIILRYFQNKTQSQTAEILHMTQVQVSRREKKILKALKIKLSE</sequence>
<dbReference type="InterPro" id="IPR007624">
    <property type="entry name" value="RNA_pol_sigma70_r3"/>
</dbReference>
<keyword evidence="4" id="KW-0804">Transcription</keyword>
<dbReference type="GO" id="GO:0006352">
    <property type="term" value="P:DNA-templated transcription initiation"/>
    <property type="evidence" value="ECO:0007669"/>
    <property type="project" value="InterPro"/>
</dbReference>
<feature type="domain" description="RNA polymerase sigma-70 region 2" evidence="6">
    <location>
        <begin position="38"/>
        <end position="104"/>
    </location>
</feature>
<dbReference type="InterPro" id="IPR007630">
    <property type="entry name" value="RNA_pol_sigma70_r4"/>
</dbReference>
<dbReference type="SUPFAM" id="SSF88659">
    <property type="entry name" value="Sigma3 and sigma4 domains of RNA polymerase sigma factors"/>
    <property type="match status" value="2"/>
</dbReference>
<dbReference type="InterPro" id="IPR013325">
    <property type="entry name" value="RNA_pol_sigma_r2"/>
</dbReference>
<dbReference type="InterPro" id="IPR013324">
    <property type="entry name" value="RNA_pol_sigma_r3/r4-like"/>
</dbReference>
<evidence type="ECO:0000256" key="2">
    <source>
        <dbReference type="ARBA" id="ARBA00023082"/>
    </source>
</evidence>
<keyword evidence="3" id="KW-0238">DNA-binding</keyword>
<accession>A0A078KKC7</accession>